<feature type="chain" id="PRO_5002044752" evidence="1">
    <location>
        <begin position="24"/>
        <end position="97"/>
    </location>
</feature>
<feature type="signal peptide" evidence="1">
    <location>
        <begin position="1"/>
        <end position="23"/>
    </location>
</feature>
<proteinExistence type="predicted"/>
<accession>A0A0A9D187</accession>
<dbReference type="EMBL" id="GBRH01218490">
    <property type="protein sequence ID" value="JAD79405.1"/>
    <property type="molecule type" value="Transcribed_RNA"/>
</dbReference>
<protein>
    <submittedName>
        <fullName evidence="2">Uncharacterized protein</fullName>
    </submittedName>
</protein>
<name>A0A0A9D187_ARUDO</name>
<organism evidence="2">
    <name type="scientific">Arundo donax</name>
    <name type="common">Giant reed</name>
    <name type="synonym">Donax arundinaceus</name>
    <dbReference type="NCBI Taxonomy" id="35708"/>
    <lineage>
        <taxon>Eukaryota</taxon>
        <taxon>Viridiplantae</taxon>
        <taxon>Streptophyta</taxon>
        <taxon>Embryophyta</taxon>
        <taxon>Tracheophyta</taxon>
        <taxon>Spermatophyta</taxon>
        <taxon>Magnoliopsida</taxon>
        <taxon>Liliopsida</taxon>
        <taxon>Poales</taxon>
        <taxon>Poaceae</taxon>
        <taxon>PACMAD clade</taxon>
        <taxon>Arundinoideae</taxon>
        <taxon>Arundineae</taxon>
        <taxon>Arundo</taxon>
    </lineage>
</organism>
<reference evidence="2" key="1">
    <citation type="submission" date="2014-09" db="EMBL/GenBank/DDBJ databases">
        <authorList>
            <person name="Magalhaes I.L.F."/>
            <person name="Oliveira U."/>
            <person name="Santos F.R."/>
            <person name="Vidigal T.H.D.A."/>
            <person name="Brescovit A.D."/>
            <person name="Santos A.J."/>
        </authorList>
    </citation>
    <scope>NUCLEOTIDE SEQUENCE</scope>
    <source>
        <tissue evidence="2">Shoot tissue taken approximately 20 cm above the soil surface</tissue>
    </source>
</reference>
<keyword evidence="1" id="KW-0732">Signal</keyword>
<sequence length="97" mass="10783">MSTNKVTPHILCFVLLILKPFNFRICQQSSSFLFMPLSSFALESSSSSLSPTYDFMAKLAITGEASHGSNTCEQRAYRSLDLSPCYTGWTQGSSFYC</sequence>
<evidence type="ECO:0000256" key="1">
    <source>
        <dbReference type="SAM" id="SignalP"/>
    </source>
</evidence>
<evidence type="ECO:0000313" key="2">
    <source>
        <dbReference type="EMBL" id="JAD79405.1"/>
    </source>
</evidence>
<reference evidence="2" key="2">
    <citation type="journal article" date="2015" name="Data Brief">
        <title>Shoot transcriptome of the giant reed, Arundo donax.</title>
        <authorList>
            <person name="Barrero R.A."/>
            <person name="Guerrero F.D."/>
            <person name="Moolhuijzen P."/>
            <person name="Goolsby J.A."/>
            <person name="Tidwell J."/>
            <person name="Bellgard S.E."/>
            <person name="Bellgard M.I."/>
        </authorList>
    </citation>
    <scope>NUCLEOTIDE SEQUENCE</scope>
    <source>
        <tissue evidence="2">Shoot tissue taken approximately 20 cm above the soil surface</tissue>
    </source>
</reference>
<dbReference type="AlphaFoldDB" id="A0A0A9D187"/>